<feature type="region of interest" description="Disordered" evidence="1">
    <location>
        <begin position="1"/>
        <end position="55"/>
    </location>
</feature>
<proteinExistence type="predicted"/>
<dbReference type="AlphaFoldDB" id="S7S5P5"/>
<name>S7S5P5_GLOTA</name>
<accession>S7S5P5</accession>
<dbReference type="Proteomes" id="UP000030669">
    <property type="component" value="Unassembled WGS sequence"/>
</dbReference>
<dbReference type="GeneID" id="19299034"/>
<sequence length="55" mass="5812">MTREVSVNGRQRGQQAPYAQAASTGSAHEVEVKEDGALSEPQTGIVSEVSRAVLE</sequence>
<keyword evidence="3" id="KW-1185">Reference proteome</keyword>
<dbReference type="KEGG" id="gtr:GLOTRDRAFT_109396"/>
<evidence type="ECO:0000313" key="3">
    <source>
        <dbReference type="Proteomes" id="UP000030669"/>
    </source>
</evidence>
<dbReference type="HOGENOM" id="CLU_3032535_0_0_1"/>
<gene>
    <name evidence="2" type="ORF">GLOTRDRAFT_109396</name>
</gene>
<dbReference type="RefSeq" id="XP_007861520.1">
    <property type="nucleotide sequence ID" value="XM_007863329.1"/>
</dbReference>
<dbReference type="EMBL" id="KB469296">
    <property type="protein sequence ID" value="EPQ61329.1"/>
    <property type="molecule type" value="Genomic_DNA"/>
</dbReference>
<reference evidence="2 3" key="1">
    <citation type="journal article" date="2012" name="Science">
        <title>The Paleozoic origin of enzymatic lignin decomposition reconstructed from 31 fungal genomes.</title>
        <authorList>
            <person name="Floudas D."/>
            <person name="Binder M."/>
            <person name="Riley R."/>
            <person name="Barry K."/>
            <person name="Blanchette R.A."/>
            <person name="Henrissat B."/>
            <person name="Martinez A.T."/>
            <person name="Otillar R."/>
            <person name="Spatafora J.W."/>
            <person name="Yadav J.S."/>
            <person name="Aerts A."/>
            <person name="Benoit I."/>
            <person name="Boyd A."/>
            <person name="Carlson A."/>
            <person name="Copeland A."/>
            <person name="Coutinho P.M."/>
            <person name="de Vries R.P."/>
            <person name="Ferreira P."/>
            <person name="Findley K."/>
            <person name="Foster B."/>
            <person name="Gaskell J."/>
            <person name="Glotzer D."/>
            <person name="Gorecki P."/>
            <person name="Heitman J."/>
            <person name="Hesse C."/>
            <person name="Hori C."/>
            <person name="Igarashi K."/>
            <person name="Jurgens J.A."/>
            <person name="Kallen N."/>
            <person name="Kersten P."/>
            <person name="Kohler A."/>
            <person name="Kuees U."/>
            <person name="Kumar T.K.A."/>
            <person name="Kuo A."/>
            <person name="LaButti K."/>
            <person name="Larrondo L.F."/>
            <person name="Lindquist E."/>
            <person name="Ling A."/>
            <person name="Lombard V."/>
            <person name="Lucas S."/>
            <person name="Lundell T."/>
            <person name="Martin R."/>
            <person name="McLaughlin D.J."/>
            <person name="Morgenstern I."/>
            <person name="Morin E."/>
            <person name="Murat C."/>
            <person name="Nagy L.G."/>
            <person name="Nolan M."/>
            <person name="Ohm R.A."/>
            <person name="Patyshakuliyeva A."/>
            <person name="Rokas A."/>
            <person name="Ruiz-Duenas F.J."/>
            <person name="Sabat G."/>
            <person name="Salamov A."/>
            <person name="Samejima M."/>
            <person name="Schmutz J."/>
            <person name="Slot J.C."/>
            <person name="St John F."/>
            <person name="Stenlid J."/>
            <person name="Sun H."/>
            <person name="Sun S."/>
            <person name="Syed K."/>
            <person name="Tsang A."/>
            <person name="Wiebenga A."/>
            <person name="Young D."/>
            <person name="Pisabarro A."/>
            <person name="Eastwood D.C."/>
            <person name="Martin F."/>
            <person name="Cullen D."/>
            <person name="Grigoriev I.V."/>
            <person name="Hibbett D.S."/>
        </authorList>
    </citation>
    <scope>NUCLEOTIDE SEQUENCE [LARGE SCALE GENOMIC DNA]</scope>
    <source>
        <strain evidence="2 3">ATCC 11539</strain>
    </source>
</reference>
<evidence type="ECO:0000313" key="2">
    <source>
        <dbReference type="EMBL" id="EPQ61329.1"/>
    </source>
</evidence>
<organism evidence="2 3">
    <name type="scientific">Gloeophyllum trabeum (strain ATCC 11539 / FP-39264 / Madison 617)</name>
    <name type="common">Brown rot fungus</name>
    <dbReference type="NCBI Taxonomy" id="670483"/>
    <lineage>
        <taxon>Eukaryota</taxon>
        <taxon>Fungi</taxon>
        <taxon>Dikarya</taxon>
        <taxon>Basidiomycota</taxon>
        <taxon>Agaricomycotina</taxon>
        <taxon>Agaricomycetes</taxon>
        <taxon>Gloeophyllales</taxon>
        <taxon>Gloeophyllaceae</taxon>
        <taxon>Gloeophyllum</taxon>
    </lineage>
</organism>
<protein>
    <submittedName>
        <fullName evidence="2">Uncharacterized protein</fullName>
    </submittedName>
</protein>
<evidence type="ECO:0000256" key="1">
    <source>
        <dbReference type="SAM" id="MobiDB-lite"/>
    </source>
</evidence>